<dbReference type="RefSeq" id="XP_002139346.1">
    <property type="nucleotide sequence ID" value="XM_002139310.1"/>
</dbReference>
<accession>B6A9V6</accession>
<dbReference type="GO" id="GO:0005666">
    <property type="term" value="C:RNA polymerase III complex"/>
    <property type="evidence" value="ECO:0007669"/>
    <property type="project" value="InterPro"/>
</dbReference>
<protein>
    <recommendedName>
        <fullName evidence="3">RNA polymerase III RPC4 family protein</fullName>
    </recommendedName>
</protein>
<evidence type="ECO:0008006" key="3">
    <source>
        <dbReference type="Google" id="ProtNLM"/>
    </source>
</evidence>
<dbReference type="Pfam" id="PF05132">
    <property type="entry name" value="RNA_pol_Rpc4"/>
    <property type="match status" value="1"/>
</dbReference>
<name>B6A9V6_CRYMR</name>
<dbReference type="OMA" id="WPNNENG"/>
<proteinExistence type="predicted"/>
<dbReference type="AlphaFoldDB" id="B6A9V6"/>
<dbReference type="EMBL" id="DS989726">
    <property type="protein sequence ID" value="EEA04997.1"/>
    <property type="molecule type" value="Genomic_DNA"/>
</dbReference>
<reference evidence="1" key="1">
    <citation type="submission" date="2008-06" db="EMBL/GenBank/DDBJ databases">
        <authorList>
            <person name="Lorenzi H."/>
            <person name="Inman J."/>
            <person name="Miller J."/>
            <person name="Schobel S."/>
            <person name="Amedeo P."/>
            <person name="Caler E.V."/>
            <person name="da Silva J."/>
        </authorList>
    </citation>
    <scope>NUCLEOTIDE SEQUENCE [LARGE SCALE GENOMIC DNA]</scope>
    <source>
        <strain evidence="1">RN66</strain>
    </source>
</reference>
<keyword evidence="2" id="KW-1185">Reference proteome</keyword>
<evidence type="ECO:0000313" key="2">
    <source>
        <dbReference type="Proteomes" id="UP000001460"/>
    </source>
</evidence>
<evidence type="ECO:0000313" key="1">
    <source>
        <dbReference type="EMBL" id="EEA04997.1"/>
    </source>
</evidence>
<dbReference type="OrthoDB" id="5836119at2759"/>
<dbReference type="VEuPathDB" id="CryptoDB:CMU_040660"/>
<dbReference type="InterPro" id="IPR007811">
    <property type="entry name" value="RPC4"/>
</dbReference>
<dbReference type="Proteomes" id="UP000001460">
    <property type="component" value="Unassembled WGS sequence"/>
</dbReference>
<dbReference type="GO" id="GO:0003677">
    <property type="term" value="F:DNA binding"/>
    <property type="evidence" value="ECO:0007669"/>
    <property type="project" value="InterPro"/>
</dbReference>
<sequence>MKRLQSIKSSSSICEKFRTSPRIDSSGSAKSLKFVPNVAAANKVPIEHLQVKLDTAKVDKTSDQISDGCKDVNIPADNVTKEINICPKKISRDVTSLLLKDLAISKNNAEAFGVHKLTSNEKLISKIVDKDGPLEMPFDISSVIWPNNENGISYPALYNEQLGTSENEPWLLIQVPKFMPSLTPFRDSNTILGLDDNLGNPSFLADMQCGSIGKLTIKKSGKISLIMNKNTNSPNSEDVIFDIKKNNLASCEQNIIALTSINELSNLGKCATVFYATPQLNLS</sequence>
<gene>
    <name evidence="1" type="ORF">CMU_040660</name>
</gene>
<dbReference type="GeneID" id="6994386"/>
<dbReference type="GO" id="GO:0006383">
    <property type="term" value="P:transcription by RNA polymerase III"/>
    <property type="evidence" value="ECO:0007669"/>
    <property type="project" value="InterPro"/>
</dbReference>
<organism evidence="1 2">
    <name type="scientific">Cryptosporidium muris (strain RN66)</name>
    <dbReference type="NCBI Taxonomy" id="441375"/>
    <lineage>
        <taxon>Eukaryota</taxon>
        <taxon>Sar</taxon>
        <taxon>Alveolata</taxon>
        <taxon>Apicomplexa</taxon>
        <taxon>Conoidasida</taxon>
        <taxon>Coccidia</taxon>
        <taxon>Eucoccidiorida</taxon>
        <taxon>Eimeriorina</taxon>
        <taxon>Cryptosporidiidae</taxon>
        <taxon>Cryptosporidium</taxon>
    </lineage>
</organism>